<dbReference type="GO" id="GO:0042773">
    <property type="term" value="P:ATP synthesis coupled electron transport"/>
    <property type="evidence" value="ECO:0007669"/>
    <property type="project" value="InterPro"/>
</dbReference>
<dbReference type="PRINTS" id="PR01434">
    <property type="entry name" value="NADHDHGNASE5"/>
</dbReference>
<feature type="transmembrane region" description="Helical" evidence="6">
    <location>
        <begin position="333"/>
        <end position="354"/>
    </location>
</feature>
<dbReference type="GO" id="GO:0015990">
    <property type="term" value="P:electron transport coupled proton transport"/>
    <property type="evidence" value="ECO:0007669"/>
    <property type="project" value="TreeGrafter"/>
</dbReference>
<dbReference type="RefSeq" id="WP_119631546.1">
    <property type="nucleotide sequence ID" value="NZ_AP017928.1"/>
</dbReference>
<dbReference type="Pfam" id="PF00361">
    <property type="entry name" value="Proton_antipo_M"/>
    <property type="match status" value="1"/>
</dbReference>
<dbReference type="KEGG" id="mmai:sS8_4430"/>
<proteinExistence type="predicted"/>
<evidence type="ECO:0000256" key="2">
    <source>
        <dbReference type="ARBA" id="ARBA00022692"/>
    </source>
</evidence>
<accession>A0A250KXI4</accession>
<dbReference type="PANTHER" id="PTHR42829">
    <property type="entry name" value="NADH-UBIQUINONE OXIDOREDUCTASE CHAIN 5"/>
    <property type="match status" value="1"/>
</dbReference>
<dbReference type="GO" id="GO:0016020">
    <property type="term" value="C:membrane"/>
    <property type="evidence" value="ECO:0007669"/>
    <property type="project" value="UniProtKB-SubCell"/>
</dbReference>
<feature type="transmembrane region" description="Helical" evidence="6">
    <location>
        <begin position="375"/>
        <end position="393"/>
    </location>
</feature>
<comment type="subcellular location">
    <subcellularLocation>
        <location evidence="1">Endomembrane system</location>
        <topology evidence="1">Multi-pass membrane protein</topology>
    </subcellularLocation>
    <subcellularLocation>
        <location evidence="5">Membrane</location>
        <topology evidence="5">Multi-pass membrane protein</topology>
    </subcellularLocation>
</comment>
<dbReference type="NCBIfam" id="NF005141">
    <property type="entry name" value="PRK06590.1"/>
    <property type="match status" value="1"/>
</dbReference>
<organism evidence="9 10">
    <name type="scientific">Methylocaldum marinum</name>
    <dbReference type="NCBI Taxonomy" id="1432792"/>
    <lineage>
        <taxon>Bacteria</taxon>
        <taxon>Pseudomonadati</taxon>
        <taxon>Pseudomonadota</taxon>
        <taxon>Gammaproteobacteria</taxon>
        <taxon>Methylococcales</taxon>
        <taxon>Methylococcaceae</taxon>
        <taxon>Methylocaldum</taxon>
    </lineage>
</organism>
<reference evidence="9 10" key="1">
    <citation type="submission" date="2016-12" db="EMBL/GenBank/DDBJ databases">
        <title>Genome sequencing of Methylocaldum marinum.</title>
        <authorList>
            <person name="Takeuchi M."/>
            <person name="Kamagata Y."/>
            <person name="Hiraoka S."/>
            <person name="Oshima K."/>
            <person name="Hattori M."/>
            <person name="Iwasaki W."/>
        </authorList>
    </citation>
    <scope>NUCLEOTIDE SEQUENCE [LARGE SCALE GENOMIC DNA]</scope>
    <source>
        <strain evidence="9 10">S8</strain>
    </source>
</reference>
<feature type="transmembrane region" description="Helical" evidence="6">
    <location>
        <begin position="589"/>
        <end position="609"/>
    </location>
</feature>
<dbReference type="GO" id="GO:0003954">
    <property type="term" value="F:NADH dehydrogenase activity"/>
    <property type="evidence" value="ECO:0007669"/>
    <property type="project" value="TreeGrafter"/>
</dbReference>
<feature type="transmembrane region" description="Helical" evidence="6">
    <location>
        <begin position="308"/>
        <end position="327"/>
    </location>
</feature>
<evidence type="ECO:0000313" key="9">
    <source>
        <dbReference type="EMBL" id="BBA36360.1"/>
    </source>
</evidence>
<evidence type="ECO:0000259" key="8">
    <source>
        <dbReference type="Pfam" id="PF00662"/>
    </source>
</evidence>
<keyword evidence="4 6" id="KW-0472">Membrane</keyword>
<dbReference type="InterPro" id="IPR001750">
    <property type="entry name" value="ND/Mrp_TM"/>
</dbReference>
<evidence type="ECO:0000256" key="6">
    <source>
        <dbReference type="SAM" id="Phobius"/>
    </source>
</evidence>
<gene>
    <name evidence="9" type="ORF">sS8_4430</name>
</gene>
<dbReference type="InterPro" id="IPR003945">
    <property type="entry name" value="NU5C-like"/>
</dbReference>
<evidence type="ECO:0000313" key="10">
    <source>
        <dbReference type="Proteomes" id="UP000266313"/>
    </source>
</evidence>
<dbReference type="PANTHER" id="PTHR42829:SF2">
    <property type="entry name" value="NADH-UBIQUINONE OXIDOREDUCTASE CHAIN 5"/>
    <property type="match status" value="1"/>
</dbReference>
<dbReference type="OrthoDB" id="9768329at2"/>
<dbReference type="Pfam" id="PF00662">
    <property type="entry name" value="Proton_antipo_N"/>
    <property type="match status" value="1"/>
</dbReference>
<evidence type="ECO:0000256" key="3">
    <source>
        <dbReference type="ARBA" id="ARBA00022989"/>
    </source>
</evidence>
<feature type="domain" description="NADH-Ubiquinone oxidoreductase (complex I) chain 5 N-terminal" evidence="8">
    <location>
        <begin position="68"/>
        <end position="118"/>
    </location>
</feature>
<feature type="transmembrane region" description="Helical" evidence="6">
    <location>
        <begin position="413"/>
        <end position="438"/>
    </location>
</feature>
<evidence type="ECO:0000256" key="4">
    <source>
        <dbReference type="ARBA" id="ARBA00023136"/>
    </source>
</evidence>
<feature type="transmembrane region" description="Helical" evidence="6">
    <location>
        <begin position="250"/>
        <end position="268"/>
    </location>
</feature>
<dbReference type="NCBIfam" id="TIGR01974">
    <property type="entry name" value="NDH_I_L"/>
    <property type="match status" value="1"/>
</dbReference>
<feature type="transmembrane region" description="Helical" evidence="6">
    <location>
        <begin position="140"/>
        <end position="159"/>
    </location>
</feature>
<feature type="transmembrane region" description="Helical" evidence="6">
    <location>
        <begin position="30"/>
        <end position="51"/>
    </location>
</feature>
<feature type="transmembrane region" description="Helical" evidence="6">
    <location>
        <begin position="450"/>
        <end position="473"/>
    </location>
</feature>
<evidence type="ECO:0000256" key="5">
    <source>
        <dbReference type="RuleBase" id="RU000320"/>
    </source>
</evidence>
<feature type="transmembrane region" description="Helical" evidence="6">
    <location>
        <begin position="171"/>
        <end position="195"/>
    </location>
</feature>
<dbReference type="AlphaFoldDB" id="A0A250KXI4"/>
<protein>
    <submittedName>
        <fullName evidence="9">NADH dehydrogenase I subunit L</fullName>
    </submittedName>
</protein>
<dbReference type="GO" id="GO:0008137">
    <property type="term" value="F:NADH dehydrogenase (ubiquinone) activity"/>
    <property type="evidence" value="ECO:0007669"/>
    <property type="project" value="InterPro"/>
</dbReference>
<evidence type="ECO:0000256" key="1">
    <source>
        <dbReference type="ARBA" id="ARBA00004127"/>
    </source>
</evidence>
<dbReference type="EMBL" id="AP017928">
    <property type="protein sequence ID" value="BBA36360.1"/>
    <property type="molecule type" value="Genomic_DNA"/>
</dbReference>
<dbReference type="PRINTS" id="PR01435">
    <property type="entry name" value="NPOXDRDTASE5"/>
</dbReference>
<feature type="transmembrane region" description="Helical" evidence="6">
    <location>
        <begin position="280"/>
        <end position="301"/>
    </location>
</feature>
<feature type="domain" description="NADH:quinone oxidoreductase/Mrp antiporter transmembrane" evidence="7">
    <location>
        <begin position="134"/>
        <end position="426"/>
    </location>
</feature>
<dbReference type="GO" id="GO:0012505">
    <property type="term" value="C:endomembrane system"/>
    <property type="evidence" value="ECO:0007669"/>
    <property type="project" value="UniProtKB-SubCell"/>
</dbReference>
<sequence length="610" mass="66168">MLNYLGLVPLFPLIGFLLLAASQGKMPRRWVPWVGAGSVGLSAMLAALIGSEFLSGSLEPYRQVLWTWMRVNGFVPSISLYLDALSLNMMFVVTGIGFLIHVYSIGFMADDAGYARFFAYMNLFVFAMLILVLADNLVLLYLGWEGVGLCSYLLIGFWYDNPENGAAARKAFVMTRVGDTALAIGLFLLFTRFGTLDIQMLMQRAGAAWPVGSGMAAFAALLLLGGAVGKSAQLPLQTWLPDAMAGPTPISALIHAATMVTAGVYLIARTHMLFELAPAVLQLVAAIGAATLLIAGFTALTQRDIKRILAYSTISQIGYMFLALGVAAFSSAIFHLTTHAYFKALLFLAAGAVIHGNHHEHDIFRMGGLRKRLPIAFWSFIIGSAALTALPFTSGYFSKHEILVSALRAENGIWLWAAGTLGALLTGIYSFRLVFIAFFGPENPLASEHLGFAMSISLILLGALALFGGLVSMPLESVFPAHEPGEPESLMRILTELAPLVGVGIAVLLYLVRIYPVQDLINTRWGDLLHRFWFSGWGFDWAYGKFLVTPFRWLATVNRNDIADDVFHGIAVASRYAHRAFAATQTGQLRWYVAAFAGGTVLAVALGILS</sequence>
<name>A0A250KXI4_9GAMM</name>
<feature type="transmembrane region" description="Helical" evidence="6">
    <location>
        <begin position="207"/>
        <end position="229"/>
    </location>
</feature>
<dbReference type="InterPro" id="IPR001516">
    <property type="entry name" value="Proton_antipo_N"/>
</dbReference>
<keyword evidence="3 6" id="KW-1133">Transmembrane helix</keyword>
<dbReference type="Proteomes" id="UP000266313">
    <property type="component" value="Chromosome"/>
</dbReference>
<feature type="transmembrane region" description="Helical" evidence="6">
    <location>
        <begin position="493"/>
        <end position="512"/>
    </location>
</feature>
<dbReference type="InterPro" id="IPR018393">
    <property type="entry name" value="NADHpl_OxRdtase_5_subgr"/>
</dbReference>
<feature type="transmembrane region" description="Helical" evidence="6">
    <location>
        <begin position="88"/>
        <end position="105"/>
    </location>
</feature>
<keyword evidence="2 5" id="KW-0812">Transmembrane</keyword>
<feature type="transmembrane region" description="Helical" evidence="6">
    <location>
        <begin position="117"/>
        <end position="134"/>
    </location>
</feature>
<keyword evidence="10" id="KW-1185">Reference proteome</keyword>
<dbReference type="Gene3D" id="1.20.5.2700">
    <property type="match status" value="1"/>
</dbReference>
<evidence type="ECO:0000259" key="7">
    <source>
        <dbReference type="Pfam" id="PF00361"/>
    </source>
</evidence>